<gene>
    <name evidence="1" type="ORF">GCM10023318_06290</name>
</gene>
<sequence length="86" mass="9094">MVGIVFRGDGSDDGAREIADGHGQVPVLLRQGAGGQEVGHWVGPVETPAFRRGEESGSSIFLILDITFHYLQGRAAECGDEVRVGS</sequence>
<comment type="caution">
    <text evidence="1">The sequence shown here is derived from an EMBL/GenBank/DDBJ whole genome shotgun (WGS) entry which is preliminary data.</text>
</comment>
<proteinExistence type="predicted"/>
<protein>
    <submittedName>
        <fullName evidence="1">Uncharacterized protein</fullName>
    </submittedName>
</protein>
<dbReference type="EMBL" id="BAABJM010000001">
    <property type="protein sequence ID" value="GAA5044026.1"/>
    <property type="molecule type" value="Genomic_DNA"/>
</dbReference>
<evidence type="ECO:0000313" key="1">
    <source>
        <dbReference type="EMBL" id="GAA5044026.1"/>
    </source>
</evidence>
<dbReference type="Proteomes" id="UP001500603">
    <property type="component" value="Unassembled WGS sequence"/>
</dbReference>
<organism evidence="1 2">
    <name type="scientific">Nocardia callitridis</name>
    <dbReference type="NCBI Taxonomy" id="648753"/>
    <lineage>
        <taxon>Bacteria</taxon>
        <taxon>Bacillati</taxon>
        <taxon>Actinomycetota</taxon>
        <taxon>Actinomycetes</taxon>
        <taxon>Mycobacteriales</taxon>
        <taxon>Nocardiaceae</taxon>
        <taxon>Nocardia</taxon>
    </lineage>
</organism>
<keyword evidence="2" id="KW-1185">Reference proteome</keyword>
<reference evidence="2" key="1">
    <citation type="journal article" date="2019" name="Int. J. Syst. Evol. Microbiol.">
        <title>The Global Catalogue of Microorganisms (GCM) 10K type strain sequencing project: providing services to taxonomists for standard genome sequencing and annotation.</title>
        <authorList>
            <consortium name="The Broad Institute Genomics Platform"/>
            <consortium name="The Broad Institute Genome Sequencing Center for Infectious Disease"/>
            <person name="Wu L."/>
            <person name="Ma J."/>
        </authorList>
    </citation>
    <scope>NUCLEOTIDE SEQUENCE [LARGE SCALE GENOMIC DNA]</scope>
    <source>
        <strain evidence="2">JCM 18298</strain>
    </source>
</reference>
<accession>A0ABP9JT71</accession>
<name>A0ABP9JT71_9NOCA</name>
<evidence type="ECO:0000313" key="2">
    <source>
        <dbReference type="Proteomes" id="UP001500603"/>
    </source>
</evidence>